<evidence type="ECO:0000313" key="2">
    <source>
        <dbReference type="Proteomes" id="UP001057402"/>
    </source>
</evidence>
<proteinExistence type="predicted"/>
<reference evidence="2" key="1">
    <citation type="journal article" date="2023" name="Front. Plant Sci.">
        <title>Chromosomal-level genome assembly of Melastoma candidum provides insights into trichome evolution.</title>
        <authorList>
            <person name="Zhong Y."/>
            <person name="Wu W."/>
            <person name="Sun C."/>
            <person name="Zou P."/>
            <person name="Liu Y."/>
            <person name="Dai S."/>
            <person name="Zhou R."/>
        </authorList>
    </citation>
    <scope>NUCLEOTIDE SEQUENCE [LARGE SCALE GENOMIC DNA]</scope>
</reference>
<evidence type="ECO:0000313" key="1">
    <source>
        <dbReference type="EMBL" id="KAI4379273.1"/>
    </source>
</evidence>
<keyword evidence="2" id="KW-1185">Reference proteome</keyword>
<protein>
    <submittedName>
        <fullName evidence="1">Uncharacterized protein</fullName>
    </submittedName>
</protein>
<accession>A0ACB9RJX1</accession>
<gene>
    <name evidence="1" type="ORF">MLD38_005592</name>
</gene>
<name>A0ACB9RJX1_9MYRT</name>
<organism evidence="1 2">
    <name type="scientific">Melastoma candidum</name>
    <dbReference type="NCBI Taxonomy" id="119954"/>
    <lineage>
        <taxon>Eukaryota</taxon>
        <taxon>Viridiplantae</taxon>
        <taxon>Streptophyta</taxon>
        <taxon>Embryophyta</taxon>
        <taxon>Tracheophyta</taxon>
        <taxon>Spermatophyta</taxon>
        <taxon>Magnoliopsida</taxon>
        <taxon>eudicotyledons</taxon>
        <taxon>Gunneridae</taxon>
        <taxon>Pentapetalae</taxon>
        <taxon>rosids</taxon>
        <taxon>malvids</taxon>
        <taxon>Myrtales</taxon>
        <taxon>Melastomataceae</taxon>
        <taxon>Melastomatoideae</taxon>
        <taxon>Melastomateae</taxon>
        <taxon>Melastoma</taxon>
    </lineage>
</organism>
<comment type="caution">
    <text evidence="1">The sequence shown here is derived from an EMBL/GenBank/DDBJ whole genome shotgun (WGS) entry which is preliminary data.</text>
</comment>
<sequence length="322" mass="35899">MPPFRSLHPERRSTSTESPGLRFECSSNGICKFPGFGLNSKDWSNTVILAEAAADRKVGFVSSSNGHKGRLGGDSEGSSVEIFPFLKTRVKLPMAIGFMLLYTKLANVLSKEAQFYTVILPFIAFFRAFRFVLYPLSNYIHLQALADQLLGVLGPRFLGSLAIMRIWSFCLFYVMAMLWGILVVSVLFQGVHQSVFFLHGRLFDRDLDHDIHHDASKPIHIRQVRVGGIGEDHDRTVLLATGVAFFSLILFRDPLVPTLAKLGMTPLPSCSLRRGDAEHVQQERKVQPVQPLQGDGLQDEDTKVHPTTAPLSAIPLRVPWSD</sequence>
<dbReference type="EMBL" id="CM042882">
    <property type="protein sequence ID" value="KAI4379273.1"/>
    <property type="molecule type" value="Genomic_DNA"/>
</dbReference>
<dbReference type="Proteomes" id="UP001057402">
    <property type="component" value="Chromosome 3"/>
</dbReference>